<dbReference type="SUPFAM" id="SSF103642">
    <property type="entry name" value="Sec-C motif"/>
    <property type="match status" value="1"/>
</dbReference>
<dbReference type="CDD" id="cd01335">
    <property type="entry name" value="Radical_SAM"/>
    <property type="match status" value="1"/>
</dbReference>
<dbReference type="GO" id="GO:0051539">
    <property type="term" value="F:4 iron, 4 sulfur cluster binding"/>
    <property type="evidence" value="ECO:0007669"/>
    <property type="project" value="UniProtKB-KW"/>
</dbReference>
<keyword evidence="3" id="KW-0949">S-adenosyl-L-methionine</keyword>
<gene>
    <name evidence="9" type="ORF">HNQ39_001359</name>
</gene>
<feature type="domain" description="Radical SAM core" evidence="8">
    <location>
        <begin position="10"/>
        <end position="266"/>
    </location>
</feature>
<dbReference type="Proteomes" id="UP000520814">
    <property type="component" value="Unassembled WGS sequence"/>
</dbReference>
<dbReference type="Gene3D" id="3.20.20.70">
    <property type="entry name" value="Aldolase class I"/>
    <property type="match status" value="1"/>
</dbReference>
<dbReference type="Pfam" id="PF13186">
    <property type="entry name" value="SPASM"/>
    <property type="match status" value="1"/>
</dbReference>
<dbReference type="SFLD" id="SFLDG01067">
    <property type="entry name" value="SPASM/twitch_domain_containing"/>
    <property type="match status" value="1"/>
</dbReference>
<dbReference type="Pfam" id="PF04055">
    <property type="entry name" value="Radical_SAM"/>
    <property type="match status" value="1"/>
</dbReference>
<dbReference type="GO" id="GO:0016491">
    <property type="term" value="F:oxidoreductase activity"/>
    <property type="evidence" value="ECO:0007669"/>
    <property type="project" value="InterPro"/>
</dbReference>
<dbReference type="InterPro" id="IPR034491">
    <property type="entry name" value="Anaerob_Ser_sulfatase-maturase"/>
</dbReference>
<comment type="similarity">
    <text evidence="7">Belongs to the radical SAM superfamily. Anaerobic sulfatase-maturating enzyme family.</text>
</comment>
<evidence type="ECO:0000256" key="3">
    <source>
        <dbReference type="ARBA" id="ARBA00022691"/>
    </source>
</evidence>
<accession>A0A7W9SMZ5</accession>
<evidence type="ECO:0000259" key="8">
    <source>
        <dbReference type="PROSITE" id="PS51918"/>
    </source>
</evidence>
<evidence type="ECO:0000313" key="9">
    <source>
        <dbReference type="EMBL" id="MBB6049597.1"/>
    </source>
</evidence>
<dbReference type="NCBIfam" id="TIGR03942">
    <property type="entry name" value="sulfatase_rSAM"/>
    <property type="match status" value="1"/>
</dbReference>
<comment type="cofactor">
    <cofactor evidence="1">
        <name>[4Fe-4S] cluster</name>
        <dbReference type="ChEBI" id="CHEBI:49883"/>
    </cofactor>
</comment>
<evidence type="ECO:0000256" key="2">
    <source>
        <dbReference type="ARBA" id="ARBA00022485"/>
    </source>
</evidence>
<keyword evidence="6" id="KW-0411">Iron-sulfur</keyword>
<protein>
    <recommendedName>
        <fullName evidence="8">Radical SAM core domain-containing protein</fullName>
    </recommendedName>
</protein>
<proteinExistence type="inferred from homology"/>
<dbReference type="EMBL" id="JACHGW010000001">
    <property type="protein sequence ID" value="MBB6049597.1"/>
    <property type="molecule type" value="Genomic_DNA"/>
</dbReference>
<dbReference type="PANTHER" id="PTHR43273">
    <property type="entry name" value="ANAEROBIC SULFATASE-MATURATING ENZYME HOMOLOG ASLB-RELATED"/>
    <property type="match status" value="1"/>
</dbReference>
<dbReference type="AlphaFoldDB" id="A0A7W9SMZ5"/>
<evidence type="ECO:0000256" key="1">
    <source>
        <dbReference type="ARBA" id="ARBA00001966"/>
    </source>
</evidence>
<dbReference type="InterPro" id="IPR007197">
    <property type="entry name" value="rSAM"/>
</dbReference>
<dbReference type="RefSeq" id="WP_184193195.1">
    <property type="nucleotide sequence ID" value="NZ_JACHGW010000001.1"/>
</dbReference>
<dbReference type="InterPro" id="IPR047207">
    <property type="entry name" value="SPASM_anSME"/>
</dbReference>
<dbReference type="PROSITE" id="PS51918">
    <property type="entry name" value="RADICAL_SAM"/>
    <property type="match status" value="1"/>
</dbReference>
<dbReference type="GO" id="GO:0046872">
    <property type="term" value="F:metal ion binding"/>
    <property type="evidence" value="ECO:0007669"/>
    <property type="project" value="UniProtKB-KW"/>
</dbReference>
<dbReference type="CDD" id="cd21120">
    <property type="entry name" value="SPASM_anSME"/>
    <property type="match status" value="1"/>
</dbReference>
<organism evidence="9 10">
    <name type="scientific">Armatimonas rosea</name>
    <dbReference type="NCBI Taxonomy" id="685828"/>
    <lineage>
        <taxon>Bacteria</taxon>
        <taxon>Bacillati</taxon>
        <taxon>Armatimonadota</taxon>
        <taxon>Armatimonadia</taxon>
        <taxon>Armatimonadales</taxon>
        <taxon>Armatimonadaceae</taxon>
        <taxon>Armatimonas</taxon>
    </lineage>
</organism>
<dbReference type="InterPro" id="IPR023867">
    <property type="entry name" value="Sulphatase_maturase_rSAM"/>
</dbReference>
<keyword evidence="4" id="KW-0479">Metal-binding</keyword>
<dbReference type="InterPro" id="IPR004027">
    <property type="entry name" value="SEC_C_motif"/>
</dbReference>
<keyword evidence="2" id="KW-0004">4Fe-4S</keyword>
<evidence type="ECO:0000313" key="10">
    <source>
        <dbReference type="Proteomes" id="UP000520814"/>
    </source>
</evidence>
<reference evidence="9 10" key="1">
    <citation type="submission" date="2020-08" db="EMBL/GenBank/DDBJ databases">
        <title>Genomic Encyclopedia of Type Strains, Phase IV (KMG-IV): sequencing the most valuable type-strain genomes for metagenomic binning, comparative biology and taxonomic classification.</title>
        <authorList>
            <person name="Goeker M."/>
        </authorList>
    </citation>
    <scope>NUCLEOTIDE SEQUENCE [LARGE SCALE GENOMIC DNA]</scope>
    <source>
        <strain evidence="9 10">DSM 23562</strain>
    </source>
</reference>
<dbReference type="NCBIfam" id="NF010308">
    <property type="entry name" value="PRK13745.1"/>
    <property type="match status" value="1"/>
</dbReference>
<dbReference type="SUPFAM" id="SSF102114">
    <property type="entry name" value="Radical SAM enzymes"/>
    <property type="match status" value="1"/>
</dbReference>
<sequence>MPSTPLLTGVGHRPAFHVMTKPIGPICNLDCRYCFYLEKEDLYQSERKQRPSWAMPEEVLESYIQQYIASQSVPEINFAWQGGEPTLLGVRFFERVVELQKKYADGKTIHNAFQTNGTLLNDAWGEFLAKNNFLIGLSVDGPAHLHDAYRVDKQGRPTFDRVMAGMAVLKKHGVEFNTLTVVNRKNSQEPLAVYKFLREVGSGFIQFIPLVERNPVAPIETENGLIQLSLATPAQPGQPRSPVTDWSVRSEDYGTFLSVIFDEWVRRDIGKTFVQMFDVALGNWAGAGPSLCVFAETCGAALALEHNGDLYACDHYVYPDYKLGNLMETPLADLVNSETMVKFGNDKRDLLPKYCRECDVRFACHGECPKHRFLKAPDGEWGLNYLCAGYLKFFHHVDPYMKTMTALLRSGRAPAELMGMLLQRETAAAAKKTPGRNDACPCGSGKKYKVCCLHKK</sequence>
<keyword evidence="5" id="KW-0408">Iron</keyword>
<dbReference type="InterPro" id="IPR023885">
    <property type="entry name" value="4Fe4S-binding_SPASM_dom"/>
</dbReference>
<dbReference type="SFLD" id="SFLDS00029">
    <property type="entry name" value="Radical_SAM"/>
    <property type="match status" value="1"/>
</dbReference>
<dbReference type="InterPro" id="IPR058240">
    <property type="entry name" value="rSAM_sf"/>
</dbReference>
<dbReference type="SFLD" id="SFLDG01386">
    <property type="entry name" value="main_SPASM_domain-containing"/>
    <property type="match status" value="1"/>
</dbReference>
<dbReference type="SFLD" id="SFLDF00285">
    <property type="entry name" value="anaerobic_Ser-type_sulfatase-m"/>
    <property type="match status" value="1"/>
</dbReference>
<dbReference type="SFLD" id="SFLDG01384">
    <property type="entry name" value="thioether_bond_formation_requi"/>
    <property type="match status" value="1"/>
</dbReference>
<evidence type="ECO:0000256" key="7">
    <source>
        <dbReference type="ARBA" id="ARBA00023601"/>
    </source>
</evidence>
<dbReference type="PANTHER" id="PTHR43273:SF3">
    <property type="entry name" value="ANAEROBIC SULFATASE-MATURATING ENZYME HOMOLOG ASLB-RELATED"/>
    <property type="match status" value="1"/>
</dbReference>
<dbReference type="Pfam" id="PF02810">
    <property type="entry name" value="SEC-C"/>
    <property type="match status" value="1"/>
</dbReference>
<dbReference type="InterPro" id="IPR013785">
    <property type="entry name" value="Aldolase_TIM"/>
</dbReference>
<name>A0A7W9SMZ5_ARMRO</name>
<evidence type="ECO:0000256" key="4">
    <source>
        <dbReference type="ARBA" id="ARBA00022723"/>
    </source>
</evidence>
<comment type="caution">
    <text evidence="9">The sequence shown here is derived from an EMBL/GenBank/DDBJ whole genome shotgun (WGS) entry which is preliminary data.</text>
</comment>
<dbReference type="SFLD" id="SFLDG01072">
    <property type="entry name" value="dehydrogenase_like"/>
    <property type="match status" value="1"/>
</dbReference>
<evidence type="ECO:0000256" key="6">
    <source>
        <dbReference type="ARBA" id="ARBA00023014"/>
    </source>
</evidence>
<dbReference type="NCBIfam" id="TIGR04085">
    <property type="entry name" value="rSAM_more_4Fe4S"/>
    <property type="match status" value="1"/>
</dbReference>
<keyword evidence="10" id="KW-1185">Reference proteome</keyword>
<evidence type="ECO:0000256" key="5">
    <source>
        <dbReference type="ARBA" id="ARBA00023004"/>
    </source>
</evidence>
<dbReference type="Gene3D" id="3.10.450.50">
    <property type="match status" value="1"/>
</dbReference>